<dbReference type="RefSeq" id="WP_047320830.1">
    <property type="nucleotide sequence ID" value="NZ_LDPO01000021.1"/>
</dbReference>
<gene>
    <name evidence="1" type="ORF">ABW16_19430</name>
</gene>
<proteinExistence type="predicted"/>
<dbReference type="Proteomes" id="UP000036464">
    <property type="component" value="Unassembled WGS sequence"/>
</dbReference>
<evidence type="ECO:0000313" key="2">
    <source>
        <dbReference type="Proteomes" id="UP000036464"/>
    </source>
</evidence>
<comment type="caution">
    <text evidence="1">The sequence shown here is derived from an EMBL/GenBank/DDBJ whole genome shotgun (WGS) entry which is preliminary data.</text>
</comment>
<sequence>MRVAAAGSVARSRPFNVCGQLDTGEPVSIFGARDIAVSGAPQYVAPFAVLGANVTLDQPYSVVRFRLDHPHRLRHLAGNESSVVEDDGSTLSVEESEEGNWLVYTPSTPATLTLLEMRVISSSLALAQIALFPDPDPERDLRTRETQLRIDSTSPWLTVRGPQFCAPSSGNLYIDTLLPDTELTVARFAKWDCPEFS</sequence>
<reference evidence="1 2" key="1">
    <citation type="submission" date="2015-05" db="EMBL/GenBank/DDBJ databases">
        <title>Genome sequence of Mycobacterium heraklionense Davo strain.</title>
        <authorList>
            <person name="Greninger A.L."/>
            <person name="Cunningham G."/>
            <person name="Miller S."/>
        </authorList>
    </citation>
    <scope>NUCLEOTIDE SEQUENCE [LARGE SCALE GENOMIC DNA]</scope>
    <source>
        <strain evidence="1 2">Davo</strain>
    </source>
</reference>
<keyword evidence="2" id="KW-1185">Reference proteome</keyword>
<accession>A0ABR5FB20</accession>
<dbReference type="EMBL" id="LDPO01000021">
    <property type="protein sequence ID" value="KLO26476.1"/>
    <property type="molecule type" value="Genomic_DNA"/>
</dbReference>
<name>A0ABR5FB20_9MYCO</name>
<organism evidence="1 2">
    <name type="scientific">Mycolicibacter heraklionensis</name>
    <dbReference type="NCBI Taxonomy" id="512402"/>
    <lineage>
        <taxon>Bacteria</taxon>
        <taxon>Bacillati</taxon>
        <taxon>Actinomycetota</taxon>
        <taxon>Actinomycetes</taxon>
        <taxon>Mycobacteriales</taxon>
        <taxon>Mycobacteriaceae</taxon>
        <taxon>Mycolicibacter</taxon>
    </lineage>
</organism>
<protein>
    <submittedName>
        <fullName evidence="1">Uncharacterized protein</fullName>
    </submittedName>
</protein>
<evidence type="ECO:0000313" key="1">
    <source>
        <dbReference type="EMBL" id="KLO26476.1"/>
    </source>
</evidence>